<evidence type="ECO:0000256" key="2">
    <source>
        <dbReference type="ARBA" id="ARBA00006950"/>
    </source>
</evidence>
<proteinExistence type="inferred from homology"/>
<dbReference type="RefSeq" id="WP_251221396.1">
    <property type="nucleotide sequence ID" value="NZ_JAMBOL010000001.1"/>
</dbReference>
<dbReference type="Gene3D" id="1.20.1260.10">
    <property type="match status" value="1"/>
</dbReference>
<dbReference type="GO" id="GO:0042802">
    <property type="term" value="F:identical protein binding"/>
    <property type="evidence" value="ECO:0007669"/>
    <property type="project" value="UniProtKB-ARBA"/>
</dbReference>
<keyword evidence="3 9" id="KW-0409">Iron storage</keyword>
<protein>
    <recommendedName>
        <fullName evidence="9">Ferritin</fullName>
        <ecNumber evidence="9">1.16.3.2</ecNumber>
    </recommendedName>
</protein>
<comment type="function">
    <text evidence="1 9">Iron-storage protein.</text>
</comment>
<dbReference type="PROSITE" id="PS50905">
    <property type="entry name" value="FERRITIN_LIKE"/>
    <property type="match status" value="1"/>
</dbReference>
<dbReference type="GO" id="GO:0008199">
    <property type="term" value="F:ferric iron binding"/>
    <property type="evidence" value="ECO:0007669"/>
    <property type="project" value="InterPro"/>
</dbReference>
<comment type="catalytic activity">
    <reaction evidence="7 9">
        <text>4 Fe(2+) + O2 + 6 H2O = 4 iron(III) oxide-hydroxide + 12 H(+)</text>
        <dbReference type="Rhea" id="RHEA:11972"/>
        <dbReference type="ChEBI" id="CHEBI:15377"/>
        <dbReference type="ChEBI" id="CHEBI:15378"/>
        <dbReference type="ChEBI" id="CHEBI:15379"/>
        <dbReference type="ChEBI" id="CHEBI:29033"/>
        <dbReference type="ChEBI" id="CHEBI:78619"/>
        <dbReference type="EC" id="1.16.3.2"/>
    </reaction>
</comment>
<comment type="similarity">
    <text evidence="2 9">Belongs to the ferritin family. Prokaryotic subfamily.</text>
</comment>
<keyword evidence="12" id="KW-1185">Reference proteome</keyword>
<keyword evidence="5" id="KW-0560">Oxidoreductase</keyword>
<evidence type="ECO:0000256" key="9">
    <source>
        <dbReference type="RuleBase" id="RU361145"/>
    </source>
</evidence>
<gene>
    <name evidence="11" type="ORF">M3202_00345</name>
</gene>
<dbReference type="PANTHER" id="PTHR11431:SF127">
    <property type="entry name" value="BACTERIAL NON-HEME FERRITIN"/>
    <property type="match status" value="1"/>
</dbReference>
<feature type="binding site" evidence="8">
    <location>
        <position position="17"/>
    </location>
    <ligand>
        <name>Fe cation</name>
        <dbReference type="ChEBI" id="CHEBI:24875"/>
        <label>1</label>
    </ligand>
</feature>
<reference evidence="11" key="1">
    <citation type="submission" date="2022-05" db="EMBL/GenBank/DDBJ databases">
        <title>Comparative Genomics of Spacecraft Associated Microbes.</title>
        <authorList>
            <person name="Tran M.T."/>
            <person name="Wright A."/>
            <person name="Seuylemezian A."/>
            <person name="Eisen J."/>
            <person name="Coil D."/>
        </authorList>
    </citation>
    <scope>NUCLEOTIDE SEQUENCE</scope>
    <source>
        <strain evidence="11">214.1.1</strain>
    </source>
</reference>
<dbReference type="EMBL" id="JAMBOL010000001">
    <property type="protein sequence ID" value="MCM3712516.1"/>
    <property type="molecule type" value="Genomic_DNA"/>
</dbReference>
<dbReference type="GO" id="GO:0006826">
    <property type="term" value="P:iron ion transport"/>
    <property type="evidence" value="ECO:0007669"/>
    <property type="project" value="InterPro"/>
</dbReference>
<dbReference type="PANTHER" id="PTHR11431">
    <property type="entry name" value="FERRITIN"/>
    <property type="match status" value="1"/>
</dbReference>
<dbReference type="InterPro" id="IPR009078">
    <property type="entry name" value="Ferritin-like_SF"/>
</dbReference>
<comment type="subcellular location">
    <subcellularLocation>
        <location evidence="9">Cytoplasm</location>
    </subcellularLocation>
</comment>
<evidence type="ECO:0000256" key="6">
    <source>
        <dbReference type="ARBA" id="ARBA00023004"/>
    </source>
</evidence>
<dbReference type="InterPro" id="IPR012347">
    <property type="entry name" value="Ferritin-like"/>
</dbReference>
<dbReference type="Pfam" id="PF00210">
    <property type="entry name" value="Ferritin"/>
    <property type="match status" value="1"/>
</dbReference>
<dbReference type="AlphaFoldDB" id="A0A9X2DL90"/>
<accession>A0A9X2DL90</accession>
<dbReference type="FunFam" id="1.20.1260.10:FF:000001">
    <property type="entry name" value="Non-heme ferritin"/>
    <property type="match status" value="1"/>
</dbReference>
<keyword evidence="4 8" id="KW-0479">Metal-binding</keyword>
<comment type="caution">
    <text evidence="11">The sequence shown here is derived from an EMBL/GenBank/DDBJ whole genome shotgun (WGS) entry which is preliminary data.</text>
</comment>
<keyword evidence="6 8" id="KW-0408">Iron</keyword>
<evidence type="ECO:0000256" key="7">
    <source>
        <dbReference type="ARBA" id="ARBA00048035"/>
    </source>
</evidence>
<name>A0A9X2DL90_9BACI</name>
<organism evidence="11 12">
    <name type="scientific">Halalkalibacter oceani</name>
    <dbReference type="NCBI Taxonomy" id="1653776"/>
    <lineage>
        <taxon>Bacteria</taxon>
        <taxon>Bacillati</taxon>
        <taxon>Bacillota</taxon>
        <taxon>Bacilli</taxon>
        <taxon>Bacillales</taxon>
        <taxon>Bacillaceae</taxon>
        <taxon>Halalkalibacter</taxon>
    </lineage>
</organism>
<dbReference type="GO" id="GO:0006879">
    <property type="term" value="P:intracellular iron ion homeostasis"/>
    <property type="evidence" value="ECO:0007669"/>
    <property type="project" value="UniProtKB-KW"/>
</dbReference>
<feature type="binding site" evidence="8">
    <location>
        <position position="127"/>
    </location>
    <ligand>
        <name>Fe cation</name>
        <dbReference type="ChEBI" id="CHEBI:24875"/>
        <label>1</label>
    </ligand>
</feature>
<feature type="binding site" evidence="8">
    <location>
        <position position="94"/>
    </location>
    <ligand>
        <name>Fe cation</name>
        <dbReference type="ChEBI" id="CHEBI:24875"/>
        <label>1</label>
    </ligand>
</feature>
<sequence>MLNDKLLTALNDQMNYEFYAAHSYLAMAAYCSDESLDGFANFFLVQAEEERFHAMKFYNFINVLGERAVIQALPAPNNEFSSVLDAFEKSLAQEKEVTKKIYHLSDLAWDAREHATINFLKWFIEEQVEEEDLFDSIIQKLKRIDDDSNAFFMLDNEFSKRSFTASDD</sequence>
<feature type="binding site" evidence="8">
    <location>
        <position position="53"/>
    </location>
    <ligand>
        <name>Fe cation</name>
        <dbReference type="ChEBI" id="CHEBI:24875"/>
        <label>1</label>
    </ligand>
</feature>
<dbReference type="InterPro" id="IPR041719">
    <property type="entry name" value="Ferritin_prok"/>
</dbReference>
<dbReference type="InterPro" id="IPR001519">
    <property type="entry name" value="Ferritin"/>
</dbReference>
<evidence type="ECO:0000313" key="12">
    <source>
        <dbReference type="Proteomes" id="UP001139179"/>
    </source>
</evidence>
<feature type="binding site" evidence="8">
    <location>
        <position position="50"/>
    </location>
    <ligand>
        <name>Fe cation</name>
        <dbReference type="ChEBI" id="CHEBI:24875"/>
        <label>1</label>
    </ligand>
</feature>
<evidence type="ECO:0000259" key="10">
    <source>
        <dbReference type="PROSITE" id="PS50905"/>
    </source>
</evidence>
<dbReference type="SUPFAM" id="SSF47240">
    <property type="entry name" value="Ferritin-like"/>
    <property type="match status" value="1"/>
</dbReference>
<dbReference type="GO" id="GO:0004322">
    <property type="term" value="F:ferroxidase activity"/>
    <property type="evidence" value="ECO:0007669"/>
    <property type="project" value="TreeGrafter"/>
</dbReference>
<evidence type="ECO:0000256" key="4">
    <source>
        <dbReference type="ARBA" id="ARBA00022723"/>
    </source>
</evidence>
<evidence type="ECO:0000256" key="1">
    <source>
        <dbReference type="ARBA" id="ARBA00002485"/>
    </source>
</evidence>
<evidence type="ECO:0000313" key="11">
    <source>
        <dbReference type="EMBL" id="MCM3712516.1"/>
    </source>
</evidence>
<evidence type="ECO:0000256" key="3">
    <source>
        <dbReference type="ARBA" id="ARBA00022434"/>
    </source>
</evidence>
<evidence type="ECO:0000256" key="8">
    <source>
        <dbReference type="PIRSR" id="PIRSR601519-1"/>
    </source>
</evidence>
<dbReference type="EC" id="1.16.3.2" evidence="9"/>
<dbReference type="CDD" id="cd01055">
    <property type="entry name" value="Nonheme_Ferritin"/>
    <property type="match status" value="1"/>
</dbReference>
<dbReference type="Proteomes" id="UP001139179">
    <property type="component" value="Unassembled WGS sequence"/>
</dbReference>
<feature type="domain" description="Ferritin-like diiron" evidence="10">
    <location>
        <begin position="1"/>
        <end position="145"/>
    </location>
</feature>
<dbReference type="GO" id="GO:0005829">
    <property type="term" value="C:cytosol"/>
    <property type="evidence" value="ECO:0007669"/>
    <property type="project" value="TreeGrafter"/>
</dbReference>
<dbReference type="InterPro" id="IPR008331">
    <property type="entry name" value="Ferritin_DPS_dom"/>
</dbReference>
<dbReference type="GO" id="GO:0008198">
    <property type="term" value="F:ferrous iron binding"/>
    <property type="evidence" value="ECO:0007669"/>
    <property type="project" value="TreeGrafter"/>
</dbReference>
<dbReference type="InterPro" id="IPR009040">
    <property type="entry name" value="Ferritin-like_diiron"/>
</dbReference>
<evidence type="ECO:0000256" key="5">
    <source>
        <dbReference type="ARBA" id="ARBA00023002"/>
    </source>
</evidence>
<keyword evidence="9" id="KW-0963">Cytoplasm</keyword>